<dbReference type="SUPFAM" id="SSF53300">
    <property type="entry name" value="vWA-like"/>
    <property type="match status" value="1"/>
</dbReference>
<evidence type="ECO:0000256" key="2">
    <source>
        <dbReference type="ARBA" id="ARBA00004496"/>
    </source>
</evidence>
<accession>D5AA62</accession>
<evidence type="ECO:0000256" key="11">
    <source>
        <dbReference type="ARBA" id="ARBA00023204"/>
    </source>
</evidence>
<comment type="subcellular location">
    <subcellularLocation>
        <location evidence="2">Cytoplasm</location>
    </subcellularLocation>
    <subcellularLocation>
        <location evidence="1">Nucleus</location>
    </subcellularLocation>
</comment>
<organism evidence="17">
    <name type="scientific">Picea sitchensis</name>
    <name type="common">Sitka spruce</name>
    <name type="synonym">Pinus sitchensis</name>
    <dbReference type="NCBI Taxonomy" id="3332"/>
    <lineage>
        <taxon>Eukaryota</taxon>
        <taxon>Viridiplantae</taxon>
        <taxon>Streptophyta</taxon>
        <taxon>Embryophyta</taxon>
        <taxon>Tracheophyta</taxon>
        <taxon>Spermatophyta</taxon>
        <taxon>Pinopsida</taxon>
        <taxon>Pinidae</taxon>
        <taxon>Conifers I</taxon>
        <taxon>Pinales</taxon>
        <taxon>Pinaceae</taxon>
        <taxon>Picea</taxon>
    </lineage>
</organism>
<evidence type="ECO:0000256" key="15">
    <source>
        <dbReference type="ARBA" id="ARBA00031038"/>
    </source>
</evidence>
<protein>
    <recommendedName>
        <fullName evidence="4">BRISC and BRCA1-A complex member 1</fullName>
    </recommendedName>
    <alternativeName>
        <fullName evidence="14">Mediator of RAP80 interactions and targeting subunit of 40 kDa</fullName>
    </alternativeName>
    <alternativeName>
        <fullName evidence="15">New component of the BRCA1-A complex</fullName>
    </alternativeName>
</protein>
<dbReference type="AlphaFoldDB" id="D5AA62"/>
<evidence type="ECO:0000256" key="7">
    <source>
        <dbReference type="ARBA" id="ARBA00022763"/>
    </source>
</evidence>
<evidence type="ECO:0000256" key="4">
    <source>
        <dbReference type="ARBA" id="ARBA00019437"/>
    </source>
</evidence>
<evidence type="ECO:0000256" key="1">
    <source>
        <dbReference type="ARBA" id="ARBA00004123"/>
    </source>
</evidence>
<evidence type="ECO:0000256" key="13">
    <source>
        <dbReference type="ARBA" id="ARBA00023306"/>
    </source>
</evidence>
<keyword evidence="8" id="KW-0498">Mitosis</keyword>
<evidence type="ECO:0000256" key="10">
    <source>
        <dbReference type="ARBA" id="ARBA00022853"/>
    </source>
</evidence>
<keyword evidence="6" id="KW-0132">Cell division</keyword>
<keyword evidence="9" id="KW-0833">Ubl conjugation pathway</keyword>
<evidence type="ECO:0000256" key="16">
    <source>
        <dbReference type="SAM" id="MobiDB-lite"/>
    </source>
</evidence>
<keyword evidence="10" id="KW-0156">Chromatin regulator</keyword>
<keyword evidence="5" id="KW-0963">Cytoplasm</keyword>
<dbReference type="GO" id="GO:0045739">
    <property type="term" value="P:positive regulation of DNA repair"/>
    <property type="evidence" value="ECO:0007669"/>
    <property type="project" value="InterPro"/>
</dbReference>
<name>D5AA62_PICSI</name>
<comment type="similarity">
    <text evidence="3">Belongs to the BABAM1 family.</text>
</comment>
<keyword evidence="13" id="KW-0131">Cell cycle</keyword>
<keyword evidence="7" id="KW-0227">DNA damage</keyword>
<dbReference type="GO" id="GO:0006325">
    <property type="term" value="P:chromatin organization"/>
    <property type="evidence" value="ECO:0007669"/>
    <property type="project" value="UniProtKB-KW"/>
</dbReference>
<evidence type="ECO:0000256" key="6">
    <source>
        <dbReference type="ARBA" id="ARBA00022618"/>
    </source>
</evidence>
<feature type="region of interest" description="Disordered" evidence="16">
    <location>
        <begin position="250"/>
        <end position="273"/>
    </location>
</feature>
<evidence type="ECO:0000256" key="9">
    <source>
        <dbReference type="ARBA" id="ARBA00022786"/>
    </source>
</evidence>
<sequence>MQSRGDSGGDGASRAVQVPYNLRKLRHSFEDIIFCIDIDRQMEAEMKVAGAKGQPLTRIDSIKQAILLFVHSKLAINPQHRFAFATLGHSATWCQKEFTNDIESISATVRGLAADSLYIHSDLSQLFRMAAAEAKKSRSQSRTLRVILIYCRSSVVPEYPSHWPESQKLFDLDVMYLHDKPNRDNCPQKVYDALVDALERTTEHEGYIYENGGGLTRVLFRHMCILLSHPQQRCPQDDIDIPKSLIKIVPPGDAPASSSSSRKEEESSITSYQ</sequence>
<reference evidence="17" key="1">
    <citation type="submission" date="2010-04" db="EMBL/GenBank/DDBJ databases">
        <authorList>
            <person name="Reid K.E."/>
            <person name="Liao N."/>
            <person name="Chan S."/>
            <person name="Docking R."/>
            <person name="Taylor G."/>
            <person name="Moore R."/>
            <person name="Mayo M."/>
            <person name="Munro S."/>
            <person name="King J."/>
            <person name="Yanchuk A."/>
            <person name="Holt R."/>
            <person name="Jones S."/>
            <person name="Marra M."/>
            <person name="Ritland C.E."/>
            <person name="Ritland K."/>
            <person name="Bohlmann J."/>
        </authorList>
    </citation>
    <scope>NUCLEOTIDE SEQUENCE</scope>
    <source>
        <tissue evidence="17">Bud</tissue>
    </source>
</reference>
<evidence type="ECO:0000256" key="8">
    <source>
        <dbReference type="ARBA" id="ARBA00022776"/>
    </source>
</evidence>
<dbReference type="GO" id="GO:0051301">
    <property type="term" value="P:cell division"/>
    <property type="evidence" value="ECO:0007669"/>
    <property type="project" value="UniProtKB-KW"/>
</dbReference>
<dbReference type="Gene3D" id="3.40.50.410">
    <property type="entry name" value="von Willebrand factor, type A domain"/>
    <property type="match status" value="1"/>
</dbReference>
<dbReference type="CDD" id="cd21502">
    <property type="entry name" value="vWA_BABAM1"/>
    <property type="match status" value="1"/>
</dbReference>
<dbReference type="PANTHER" id="PTHR15660">
    <property type="entry name" value="BRISC AND BRCA1-A COMPLEX MEMBER 1"/>
    <property type="match status" value="1"/>
</dbReference>
<dbReference type="GO" id="GO:0005737">
    <property type="term" value="C:cytoplasm"/>
    <property type="evidence" value="ECO:0007669"/>
    <property type="project" value="UniProtKB-SubCell"/>
</dbReference>
<dbReference type="InterPro" id="IPR036465">
    <property type="entry name" value="vWFA_dom_sf"/>
</dbReference>
<dbReference type="GO" id="GO:0070552">
    <property type="term" value="C:BRISC complex"/>
    <property type="evidence" value="ECO:0007669"/>
    <property type="project" value="InterPro"/>
</dbReference>
<evidence type="ECO:0000313" key="17">
    <source>
        <dbReference type="EMBL" id="ADE76431.1"/>
    </source>
</evidence>
<evidence type="ECO:0000256" key="5">
    <source>
        <dbReference type="ARBA" id="ARBA00022490"/>
    </source>
</evidence>
<dbReference type="InterPro" id="IPR026126">
    <property type="entry name" value="BABAM1"/>
</dbReference>
<dbReference type="OMA" id="RPQHQWP"/>
<keyword evidence="11" id="KW-0234">DNA repair</keyword>
<dbReference type="GO" id="GO:0006281">
    <property type="term" value="P:DNA repair"/>
    <property type="evidence" value="ECO:0007669"/>
    <property type="project" value="UniProtKB-KW"/>
</dbReference>
<evidence type="ECO:0000256" key="3">
    <source>
        <dbReference type="ARBA" id="ARBA00010809"/>
    </source>
</evidence>
<proteinExistence type="evidence at transcript level"/>
<keyword evidence="12" id="KW-0539">Nucleus</keyword>
<dbReference type="EMBL" id="BT123090">
    <property type="protein sequence ID" value="ADE76431.1"/>
    <property type="molecule type" value="mRNA"/>
</dbReference>
<evidence type="ECO:0000256" key="14">
    <source>
        <dbReference type="ARBA" id="ARBA00030984"/>
    </source>
</evidence>
<evidence type="ECO:0000256" key="12">
    <source>
        <dbReference type="ARBA" id="ARBA00023242"/>
    </source>
</evidence>
<dbReference type="PANTHER" id="PTHR15660:SF1">
    <property type="entry name" value="BRISC AND BRCA1-A COMPLEX MEMBER 1"/>
    <property type="match status" value="1"/>
</dbReference>